<dbReference type="EMBL" id="CP007536">
    <property type="protein sequence ID" value="AIC14385.1"/>
    <property type="molecule type" value="Genomic_DNA"/>
</dbReference>
<dbReference type="GO" id="GO:0005886">
    <property type="term" value="C:plasma membrane"/>
    <property type="evidence" value="ECO:0007669"/>
    <property type="project" value="TreeGrafter"/>
</dbReference>
<dbReference type="OrthoDB" id="131831at2157"/>
<dbReference type="PANTHER" id="PTHR39966:SF1">
    <property type="entry name" value="HEMERYTHRIN-LIKE DOMAIN-CONTAINING PROTEIN"/>
    <property type="match status" value="1"/>
</dbReference>
<name>A0A060HGA5_9ARCH</name>
<dbReference type="STRING" id="926571.NVIE_002020"/>
<dbReference type="Pfam" id="PF01814">
    <property type="entry name" value="Hemerythrin"/>
    <property type="match status" value="1"/>
</dbReference>
<dbReference type="KEGG" id="nvn:NVIE_002020"/>
<dbReference type="InterPro" id="IPR012312">
    <property type="entry name" value="Hemerythrin-like"/>
</dbReference>
<evidence type="ECO:0000313" key="3">
    <source>
        <dbReference type="Proteomes" id="UP000027093"/>
    </source>
</evidence>
<evidence type="ECO:0000259" key="1">
    <source>
        <dbReference type="Pfam" id="PF01814"/>
    </source>
</evidence>
<dbReference type="Proteomes" id="UP000027093">
    <property type="component" value="Chromosome"/>
</dbReference>
<dbReference type="PANTHER" id="PTHR39966">
    <property type="entry name" value="BLL2471 PROTEIN-RELATED"/>
    <property type="match status" value="1"/>
</dbReference>
<dbReference type="HOGENOM" id="CLU_095978_2_0_2"/>
<keyword evidence="3" id="KW-1185">Reference proteome</keyword>
<dbReference type="Gene3D" id="1.20.120.520">
    <property type="entry name" value="nmb1532 protein domain like"/>
    <property type="match status" value="1"/>
</dbReference>
<dbReference type="AlphaFoldDB" id="A0A060HGA5"/>
<protein>
    <submittedName>
        <fullName evidence="2">Putative hemerythrin HHE cation binding domain protein</fullName>
    </submittedName>
</protein>
<proteinExistence type="predicted"/>
<gene>
    <name evidence="2" type="ORF">NVIE_002020</name>
</gene>
<evidence type="ECO:0000313" key="2">
    <source>
        <dbReference type="EMBL" id="AIC14385.1"/>
    </source>
</evidence>
<dbReference type="GeneID" id="74945459"/>
<sequence length="186" mass="20853">MSSTESLRNDHFLIEKMMRALNVTADLLQAGKSIPAPFLEQALDFTKNFTNVCHHGKEEDTLFPTLEKGGMPREGGPIARMLFEHEITKQLAEKMDASARAYVQTGSADQLVADIRSYTGHVSQHLTKENFRLFAMADMMLQGKAAQVGQELAKTEEAKLHSLGRTRGHYEQLVDSYDAEIRKKQA</sequence>
<feature type="domain" description="Hemerythrin-like" evidence="1">
    <location>
        <begin position="4"/>
        <end position="137"/>
    </location>
</feature>
<dbReference type="RefSeq" id="WP_075053613.1">
    <property type="nucleotide sequence ID" value="NZ_CP007536.1"/>
</dbReference>
<organism evidence="2 3">
    <name type="scientific">Nitrososphaera viennensis EN76</name>
    <dbReference type="NCBI Taxonomy" id="926571"/>
    <lineage>
        <taxon>Archaea</taxon>
        <taxon>Nitrososphaerota</taxon>
        <taxon>Nitrososphaeria</taxon>
        <taxon>Nitrososphaerales</taxon>
        <taxon>Nitrososphaeraceae</taxon>
        <taxon>Nitrososphaera</taxon>
    </lineage>
</organism>
<reference evidence="2 3" key="1">
    <citation type="journal article" date="2014" name="Int. J. Syst. Evol. Microbiol.">
        <title>Nitrososphaera viennensis gen. nov., sp. nov., an aerobic and mesophilic, ammonia-oxidizing archaeon from soil and a member of the archaeal phylum Thaumarchaeota.</title>
        <authorList>
            <person name="Stieglmeier M."/>
            <person name="Klingl A."/>
            <person name="Alves R.J."/>
            <person name="Rittmann S.K."/>
            <person name="Melcher M."/>
            <person name="Leisch N."/>
            <person name="Schleper C."/>
        </authorList>
    </citation>
    <scope>NUCLEOTIDE SEQUENCE [LARGE SCALE GENOMIC DNA]</scope>
    <source>
        <strain evidence="2">EN76</strain>
    </source>
</reference>
<accession>A0A060HGA5</accession>